<evidence type="ECO:0000313" key="1">
    <source>
        <dbReference type="EMBL" id="KYH24360.1"/>
    </source>
</evidence>
<sequence>MIPSPRKGYQTSLVVSMNGCIRQEKIFVGNVIGEFSKLLDFSSIEELSAKSAIRSRMSMTTLVSDPTESSIITEARGGHLRVI</sequence>
<organism evidence="1 2">
    <name type="scientific">Halalkalicoccus paucihalophilus</name>
    <dbReference type="NCBI Taxonomy" id="1008153"/>
    <lineage>
        <taxon>Archaea</taxon>
        <taxon>Methanobacteriati</taxon>
        <taxon>Methanobacteriota</taxon>
        <taxon>Stenosarchaea group</taxon>
        <taxon>Halobacteria</taxon>
        <taxon>Halobacteriales</taxon>
        <taxon>Halococcaceae</taxon>
        <taxon>Halalkalicoccus</taxon>
    </lineage>
</organism>
<evidence type="ECO:0000313" key="2">
    <source>
        <dbReference type="Proteomes" id="UP000075321"/>
    </source>
</evidence>
<keyword evidence="2" id="KW-1185">Reference proteome</keyword>
<dbReference type="Proteomes" id="UP000075321">
    <property type="component" value="Unassembled WGS sequence"/>
</dbReference>
<gene>
    <name evidence="1" type="ORF">HAPAU_33430</name>
</gene>
<comment type="caution">
    <text evidence="1">The sequence shown here is derived from an EMBL/GenBank/DDBJ whole genome shotgun (WGS) entry which is preliminary data.</text>
</comment>
<name>A0A151A9Y3_9EURY</name>
<dbReference type="EMBL" id="LTAZ01000013">
    <property type="protein sequence ID" value="KYH24360.1"/>
    <property type="molecule type" value="Genomic_DNA"/>
</dbReference>
<dbReference type="PATRIC" id="fig|1008153.3.peg.3514"/>
<protein>
    <submittedName>
        <fullName evidence="1">Uncharacterized protein</fullName>
    </submittedName>
</protein>
<proteinExistence type="predicted"/>
<dbReference type="AlphaFoldDB" id="A0A151A9Y3"/>
<reference evidence="1 2" key="1">
    <citation type="submission" date="2016-02" db="EMBL/GenBank/DDBJ databases">
        <title>Genome sequence of Halalkalicoccus paucihalophilus DSM 24557.</title>
        <authorList>
            <person name="Poehlein A."/>
            <person name="Daniel R."/>
        </authorList>
    </citation>
    <scope>NUCLEOTIDE SEQUENCE [LARGE SCALE GENOMIC DNA]</scope>
    <source>
        <strain evidence="1 2">DSM 24557</strain>
    </source>
</reference>
<accession>A0A151A9Y3</accession>